<accession>A0A4P7AK76</accession>
<dbReference type="Proteomes" id="UP000294309">
    <property type="component" value="Chromosome"/>
</dbReference>
<keyword evidence="2" id="KW-1185">Reference proteome</keyword>
<name>A0A4P7AK76_9MOLU</name>
<dbReference type="AlphaFoldDB" id="A0A4P7AK76"/>
<reference evidence="1 2" key="1">
    <citation type="submission" date="2019-03" db="EMBL/GenBank/DDBJ databases">
        <title>Complete genome sequence of Spiroplasma gladiatoris TG-1 (DSM 22552).</title>
        <authorList>
            <person name="Lin Y.-C."/>
            <person name="Chou L."/>
            <person name="Kuo C.-H."/>
        </authorList>
    </citation>
    <scope>NUCLEOTIDE SEQUENCE [LARGE SCALE GENOMIC DNA]</scope>
    <source>
        <strain evidence="1 2">TG-1</strain>
    </source>
</reference>
<dbReference type="EMBL" id="CP038013">
    <property type="protein sequence ID" value="QBQ07960.1"/>
    <property type="molecule type" value="Genomic_DNA"/>
</dbReference>
<dbReference type="KEGG" id="sgq:SGLAD_v1c07610"/>
<dbReference type="RefSeq" id="WP_134297773.1">
    <property type="nucleotide sequence ID" value="NZ_CP038013.1"/>
</dbReference>
<protein>
    <submittedName>
        <fullName evidence="1">Uncharacterized protein</fullName>
    </submittedName>
</protein>
<evidence type="ECO:0000313" key="1">
    <source>
        <dbReference type="EMBL" id="QBQ07960.1"/>
    </source>
</evidence>
<sequence>MKNLEEIELEILNTSICLAFYENKIDLSLITDKVSKLGDILDKLDPLVCLNVTNSIYYHYTNFKNQLIKVLKKDLIAYDIQKLEQSVYLDCINKLQRKVIH</sequence>
<organism evidence="1 2">
    <name type="scientific">Spiroplasma gladiatoris</name>
    <dbReference type="NCBI Taxonomy" id="2143"/>
    <lineage>
        <taxon>Bacteria</taxon>
        <taxon>Bacillati</taxon>
        <taxon>Mycoplasmatota</taxon>
        <taxon>Mollicutes</taxon>
        <taxon>Entomoplasmatales</taxon>
        <taxon>Spiroplasmataceae</taxon>
        <taxon>Spiroplasma</taxon>
    </lineage>
</organism>
<dbReference type="OrthoDB" id="389792at2"/>
<gene>
    <name evidence="1" type="ORF">SGLAD_v1c07610</name>
</gene>
<proteinExistence type="predicted"/>
<evidence type="ECO:0000313" key="2">
    <source>
        <dbReference type="Proteomes" id="UP000294309"/>
    </source>
</evidence>